<dbReference type="NCBIfam" id="TIGR02577">
    <property type="entry name" value="cas_TM1794_Cmr2"/>
    <property type="match status" value="1"/>
</dbReference>
<protein>
    <submittedName>
        <fullName evidence="3">Type III-B CRISPR-associated protein Cas10/Cmr2</fullName>
    </submittedName>
</protein>
<dbReference type="Pfam" id="PF12469">
    <property type="entry name" value="Cmr2_N"/>
    <property type="match status" value="1"/>
</dbReference>
<feature type="compositionally biased region" description="Polar residues" evidence="1">
    <location>
        <begin position="632"/>
        <end position="646"/>
    </location>
</feature>
<feature type="domain" description="CRISPR-associated protein Cmr2 N-terminal" evidence="2">
    <location>
        <begin position="200"/>
        <end position="332"/>
    </location>
</feature>
<comment type="caution">
    <text evidence="3">The sequence shown here is derived from an EMBL/GenBank/DDBJ whole genome shotgun (WGS) entry which is preliminary data.</text>
</comment>
<accession>A0ABT0CFA1</accession>
<dbReference type="InterPro" id="IPR013407">
    <property type="entry name" value="CRISPR-assoc_prot_Cmr2"/>
</dbReference>
<name>A0ABT0CFA1_THEVL</name>
<feature type="region of interest" description="Disordered" evidence="1">
    <location>
        <begin position="621"/>
        <end position="646"/>
    </location>
</feature>
<proteinExistence type="predicted"/>
<dbReference type="InterPro" id="IPR038242">
    <property type="entry name" value="Cmr2_N"/>
</dbReference>
<evidence type="ECO:0000313" key="4">
    <source>
        <dbReference type="Proteomes" id="UP000830835"/>
    </source>
</evidence>
<keyword evidence="4" id="KW-1185">Reference proteome</keyword>
<evidence type="ECO:0000256" key="1">
    <source>
        <dbReference type="SAM" id="MobiDB-lite"/>
    </source>
</evidence>
<reference evidence="3" key="1">
    <citation type="submission" date="2021-02" db="EMBL/GenBank/DDBJ databases">
        <title>The CRISPR/cas machinery reduction and long-range gene transfer in the hot spring cyanobacterium Synechococcus.</title>
        <authorList>
            <person name="Dvorak P."/>
            <person name="Jahodarova E."/>
            <person name="Hasler P."/>
            <person name="Poulickova A."/>
        </authorList>
    </citation>
    <scope>NUCLEOTIDE SEQUENCE</scope>
    <source>
        <strain evidence="3">Rupite</strain>
    </source>
</reference>
<dbReference type="Gene3D" id="3.30.70.2220">
    <property type="entry name" value="CRISPR-Cas system, Cmr2 subunit, D1 domain, cysteine cluster"/>
    <property type="match status" value="1"/>
</dbReference>
<dbReference type="RefSeq" id="WP_244353055.1">
    <property type="nucleotide sequence ID" value="NZ_JAFIRA010000067.1"/>
</dbReference>
<gene>
    <name evidence="3" type="primary">cas10</name>
    <name evidence="3" type="ORF">JX360_16380</name>
</gene>
<dbReference type="InterPro" id="IPR024615">
    <property type="entry name" value="CRISPR-assoc_Cmr2_N"/>
</dbReference>
<evidence type="ECO:0000313" key="3">
    <source>
        <dbReference type="EMBL" id="MCJ2544463.1"/>
    </source>
</evidence>
<dbReference type="Proteomes" id="UP000830835">
    <property type="component" value="Unassembled WGS sequence"/>
</dbReference>
<evidence type="ECO:0000259" key="2">
    <source>
        <dbReference type="Pfam" id="PF12469"/>
    </source>
</evidence>
<organism evidence="3 4">
    <name type="scientific">Thermostichus vulcanus str. 'Rupite'</name>
    <dbReference type="NCBI Taxonomy" id="2813851"/>
    <lineage>
        <taxon>Bacteria</taxon>
        <taxon>Bacillati</taxon>
        <taxon>Cyanobacteriota</taxon>
        <taxon>Cyanophyceae</taxon>
        <taxon>Thermostichales</taxon>
        <taxon>Thermostichaceae</taxon>
        <taxon>Thermostichus</taxon>
    </lineage>
</organism>
<dbReference type="EMBL" id="JAFIRA010000067">
    <property type="protein sequence ID" value="MCJ2544463.1"/>
    <property type="molecule type" value="Genomic_DNA"/>
</dbReference>
<sequence length="679" mass="78508">MTEDRTPYFRRKLFALLHDPQLKALYQYKNGKGPWQQVDELYRYGEELESWWQSHQGVIADHIAAASDRLSIKGIFKDAQQLGGRTQVEVRHPLSGEKQHIQIWNPLTEGQLEEIQNRIIPYEKVRHGEPEKAFWWFWRFYPQLIAQETGIQTSAALLLPADTRIPDCAVQDHNSIVSGLTGALFPRNWQPSEPVSHADLLLFTFSPVQEFIKSSRKLLDFWSGSYLLHYLSARLCWFIAERYGPDAVITPSLWGQEIIDAWILKKYPEFDQYFREIDSENSTPVSRFNDRLSNSLSTAGFPNVITALVPREEAKTFAEELTQEMRKLWKKIGTQVRDHIRQTCVKHLEERGPEIWEKIAPTMGTTEGSHTNYEREFQKWHQQSNWEWNKLWDAQLDHTWKSYWTLVPLGDPEKSLKAKTKDPDYKSWKEAQQTLAQSRVQLPTDPEEKAYGNLNVGTWWGSLQTRLGQSIQAIKNTRTWRIPVAPGERSTLSGMYSAVHPNLLYRDKFCEGAGLPAGSMRMFWKLMGEVYPGLFNGSEMLNAVELTKRMAWKYGGIAECLGVSEEDDDLENLIRFPNLSSIAAARFAHEAPEKVKQYWRELERQIRQLLPKHRDRFGSLTRRPFQVPKTDAQLNPQGGDQPTDQPYNGVMFSSKWLVDDLSLQDPDDIALLRGAVDQA</sequence>